<keyword evidence="5" id="KW-1185">Reference proteome</keyword>
<organism evidence="4 5">
    <name type="scientific">Rhamnusium bicolor</name>
    <dbReference type="NCBI Taxonomy" id="1586634"/>
    <lineage>
        <taxon>Eukaryota</taxon>
        <taxon>Metazoa</taxon>
        <taxon>Ecdysozoa</taxon>
        <taxon>Arthropoda</taxon>
        <taxon>Hexapoda</taxon>
        <taxon>Insecta</taxon>
        <taxon>Pterygota</taxon>
        <taxon>Neoptera</taxon>
        <taxon>Endopterygota</taxon>
        <taxon>Coleoptera</taxon>
        <taxon>Polyphaga</taxon>
        <taxon>Cucujiformia</taxon>
        <taxon>Chrysomeloidea</taxon>
        <taxon>Cerambycidae</taxon>
        <taxon>Lepturinae</taxon>
        <taxon>Rhagiini</taxon>
        <taxon>Rhamnusium</taxon>
    </lineage>
</organism>
<comment type="cofactor">
    <cofactor evidence="1">
        <name>a divalent metal cation</name>
        <dbReference type="ChEBI" id="CHEBI:60240"/>
    </cofactor>
</comment>
<comment type="caution">
    <text evidence="4">The sequence shown here is derived from an EMBL/GenBank/DDBJ whole genome shotgun (WGS) entry which is preliminary data.</text>
</comment>
<keyword evidence="2" id="KW-0479">Metal-binding</keyword>
<accession>A0AAV8ZHR8</accession>
<dbReference type="InterPro" id="IPR027806">
    <property type="entry name" value="HARBI1_dom"/>
</dbReference>
<protein>
    <recommendedName>
        <fullName evidence="3">DDE Tnp4 domain-containing protein</fullName>
    </recommendedName>
</protein>
<dbReference type="Proteomes" id="UP001162156">
    <property type="component" value="Unassembled WGS sequence"/>
</dbReference>
<evidence type="ECO:0000256" key="2">
    <source>
        <dbReference type="ARBA" id="ARBA00022723"/>
    </source>
</evidence>
<evidence type="ECO:0000259" key="3">
    <source>
        <dbReference type="Pfam" id="PF13359"/>
    </source>
</evidence>
<evidence type="ECO:0000313" key="4">
    <source>
        <dbReference type="EMBL" id="KAJ8963037.1"/>
    </source>
</evidence>
<proteinExistence type="predicted"/>
<dbReference type="Pfam" id="PF13359">
    <property type="entry name" value="DDE_Tnp_4"/>
    <property type="match status" value="1"/>
</dbReference>
<gene>
    <name evidence="4" type="ORF">NQ314_005599</name>
</gene>
<sequence>MDENIFRKLLRKIEHRITKYSYCRETILATDKLIITLRYLATGESFRSLMYNCRVSESTISLFVPVVSEAIYEELNEEYLKVPTTAAEWLEIARDFETTWNAPNNKQHSIVLLAPVDVKYNFTYINVGMKGRLSDGGVFWNSDLAKAIEDNIPNFPKDKPLPRRTKPVPHVIVADATFSQVTFSSLMFYVI</sequence>
<evidence type="ECO:0000256" key="1">
    <source>
        <dbReference type="ARBA" id="ARBA00001968"/>
    </source>
</evidence>
<dbReference type="GO" id="GO:0046872">
    <property type="term" value="F:metal ion binding"/>
    <property type="evidence" value="ECO:0007669"/>
    <property type="project" value="UniProtKB-KW"/>
</dbReference>
<feature type="domain" description="DDE Tnp4" evidence="3">
    <location>
        <begin position="103"/>
        <end position="180"/>
    </location>
</feature>
<name>A0AAV8ZHR8_9CUCU</name>
<dbReference type="EMBL" id="JANEYF010001559">
    <property type="protein sequence ID" value="KAJ8963037.1"/>
    <property type="molecule type" value="Genomic_DNA"/>
</dbReference>
<dbReference type="AlphaFoldDB" id="A0AAV8ZHR8"/>
<reference evidence="4" key="1">
    <citation type="journal article" date="2023" name="Insect Mol. Biol.">
        <title>Genome sequencing provides insights into the evolution of gene families encoding plant cell wall-degrading enzymes in longhorned beetles.</title>
        <authorList>
            <person name="Shin N.R."/>
            <person name="Okamura Y."/>
            <person name="Kirsch R."/>
            <person name="Pauchet Y."/>
        </authorList>
    </citation>
    <scope>NUCLEOTIDE SEQUENCE</scope>
    <source>
        <strain evidence="4">RBIC_L_NR</strain>
    </source>
</reference>
<evidence type="ECO:0000313" key="5">
    <source>
        <dbReference type="Proteomes" id="UP001162156"/>
    </source>
</evidence>